<dbReference type="AlphaFoldDB" id="A0A6N2L931"/>
<organism evidence="2">
    <name type="scientific">Salix viminalis</name>
    <name type="common">Common osier</name>
    <name type="synonym">Basket willow</name>
    <dbReference type="NCBI Taxonomy" id="40686"/>
    <lineage>
        <taxon>Eukaryota</taxon>
        <taxon>Viridiplantae</taxon>
        <taxon>Streptophyta</taxon>
        <taxon>Embryophyta</taxon>
        <taxon>Tracheophyta</taxon>
        <taxon>Spermatophyta</taxon>
        <taxon>Magnoliopsida</taxon>
        <taxon>eudicotyledons</taxon>
        <taxon>Gunneridae</taxon>
        <taxon>Pentapetalae</taxon>
        <taxon>rosids</taxon>
        <taxon>fabids</taxon>
        <taxon>Malpighiales</taxon>
        <taxon>Salicaceae</taxon>
        <taxon>Saliceae</taxon>
        <taxon>Salix</taxon>
    </lineage>
</organism>
<proteinExistence type="predicted"/>
<feature type="compositionally biased region" description="Basic and acidic residues" evidence="1">
    <location>
        <begin position="1"/>
        <end position="18"/>
    </location>
</feature>
<sequence length="131" mass="14652">MGGDKLERGGREKDKKGWYSENNISSGHPVRENQSSEDFWKTPQIRQSRQLVPPPSTSELPASLPLFHRWINLKFGYVVSMSVIHVLHGGDENGGAVGIEPSSRQEQPRSRSASANGIRRDGRDERLINFG</sequence>
<dbReference type="EMBL" id="CAADRP010001224">
    <property type="protein sequence ID" value="VFU37292.1"/>
    <property type="molecule type" value="Genomic_DNA"/>
</dbReference>
<name>A0A6N2L931_SALVM</name>
<evidence type="ECO:0000256" key="1">
    <source>
        <dbReference type="SAM" id="MobiDB-lite"/>
    </source>
</evidence>
<protein>
    <submittedName>
        <fullName evidence="2">Uncharacterized protein</fullName>
    </submittedName>
</protein>
<reference evidence="2" key="1">
    <citation type="submission" date="2019-03" db="EMBL/GenBank/DDBJ databases">
        <authorList>
            <person name="Mank J."/>
            <person name="Almeida P."/>
        </authorList>
    </citation>
    <scope>NUCLEOTIDE SEQUENCE</scope>
    <source>
        <strain evidence="2">78183</strain>
    </source>
</reference>
<feature type="compositionally biased region" description="Low complexity" evidence="1">
    <location>
        <begin position="100"/>
        <end position="115"/>
    </location>
</feature>
<feature type="compositionally biased region" description="Basic and acidic residues" evidence="1">
    <location>
        <begin position="118"/>
        <end position="131"/>
    </location>
</feature>
<feature type="region of interest" description="Disordered" evidence="1">
    <location>
        <begin position="1"/>
        <end position="59"/>
    </location>
</feature>
<accession>A0A6N2L931</accession>
<feature type="compositionally biased region" description="Polar residues" evidence="1">
    <location>
        <begin position="20"/>
        <end position="37"/>
    </location>
</feature>
<evidence type="ECO:0000313" key="2">
    <source>
        <dbReference type="EMBL" id="VFU37292.1"/>
    </source>
</evidence>
<feature type="region of interest" description="Disordered" evidence="1">
    <location>
        <begin position="90"/>
        <end position="131"/>
    </location>
</feature>
<gene>
    <name evidence="2" type="ORF">SVIM_LOCUS195676</name>
</gene>